<feature type="signal peptide" evidence="5">
    <location>
        <begin position="1"/>
        <end position="15"/>
    </location>
</feature>
<dbReference type="PRINTS" id="PR01366">
    <property type="entry name" value="ROYALJELLY"/>
</dbReference>
<evidence type="ECO:0000313" key="7">
    <source>
        <dbReference type="Proteomes" id="UP001642520"/>
    </source>
</evidence>
<name>A0ABP1PFY0_XYLVO</name>
<evidence type="ECO:0000256" key="5">
    <source>
        <dbReference type="SAM" id="SignalP"/>
    </source>
</evidence>
<keyword evidence="4 5" id="KW-0732">Signal</keyword>
<evidence type="ECO:0000256" key="4">
    <source>
        <dbReference type="ARBA" id="ARBA00022729"/>
    </source>
</evidence>
<protein>
    <recommendedName>
        <fullName evidence="8">Bee-milk protein</fullName>
    </recommendedName>
</protein>
<dbReference type="PANTHER" id="PTHR10009">
    <property type="entry name" value="PROTEIN YELLOW-RELATED"/>
    <property type="match status" value="1"/>
</dbReference>
<evidence type="ECO:0008006" key="8">
    <source>
        <dbReference type="Google" id="ProtNLM"/>
    </source>
</evidence>
<reference evidence="6 7" key="1">
    <citation type="submission" date="2024-08" db="EMBL/GenBank/DDBJ databases">
        <authorList>
            <person name="Will J Nash"/>
            <person name="Angela Man"/>
            <person name="Seanna McTaggart"/>
            <person name="Kendall Baker"/>
            <person name="Tom Barker"/>
            <person name="Leah Catchpole"/>
            <person name="Alex Durrant"/>
            <person name="Karim Gharbi"/>
            <person name="Naomi Irish"/>
            <person name="Gemy Kaithakottil"/>
            <person name="Debby Ku"/>
            <person name="Aaliyah Providence"/>
            <person name="Felix Shaw"/>
            <person name="David Swarbreck"/>
            <person name="Chris Watkins"/>
            <person name="Ann M. McCartney"/>
            <person name="Giulio Formenti"/>
            <person name="Alice Mouton"/>
            <person name="Noel Vella"/>
            <person name="Bjorn M von Reumont"/>
            <person name="Adriana Vella"/>
            <person name="Wilfried Haerty"/>
        </authorList>
    </citation>
    <scope>NUCLEOTIDE SEQUENCE [LARGE SCALE GENOMIC DNA]</scope>
</reference>
<proteinExistence type="inferred from homology"/>
<dbReference type="InterPro" id="IPR011042">
    <property type="entry name" value="6-blade_b-propeller_TolB-like"/>
</dbReference>
<evidence type="ECO:0000256" key="3">
    <source>
        <dbReference type="ARBA" id="ARBA00022525"/>
    </source>
</evidence>
<dbReference type="Gene3D" id="2.120.10.30">
    <property type="entry name" value="TolB, C-terminal domain"/>
    <property type="match status" value="1"/>
</dbReference>
<dbReference type="InterPro" id="IPR017996">
    <property type="entry name" value="MRJP/yellow-related"/>
</dbReference>
<dbReference type="EMBL" id="CAXAJV020001301">
    <property type="protein sequence ID" value="CAL7951443.1"/>
    <property type="molecule type" value="Genomic_DNA"/>
</dbReference>
<dbReference type="Pfam" id="PF03022">
    <property type="entry name" value="MRJP"/>
    <property type="match status" value="1"/>
</dbReference>
<organism evidence="6 7">
    <name type="scientific">Xylocopa violacea</name>
    <name type="common">Violet carpenter bee</name>
    <name type="synonym">Apis violacea</name>
    <dbReference type="NCBI Taxonomy" id="135666"/>
    <lineage>
        <taxon>Eukaryota</taxon>
        <taxon>Metazoa</taxon>
        <taxon>Ecdysozoa</taxon>
        <taxon>Arthropoda</taxon>
        <taxon>Hexapoda</taxon>
        <taxon>Insecta</taxon>
        <taxon>Pterygota</taxon>
        <taxon>Neoptera</taxon>
        <taxon>Endopterygota</taxon>
        <taxon>Hymenoptera</taxon>
        <taxon>Apocrita</taxon>
        <taxon>Aculeata</taxon>
        <taxon>Apoidea</taxon>
        <taxon>Anthophila</taxon>
        <taxon>Apidae</taxon>
        <taxon>Xylocopa</taxon>
        <taxon>Xylocopa</taxon>
    </lineage>
</organism>
<gene>
    <name evidence="6" type="ORF">XYLVIOL_LOCUS10514</name>
</gene>
<evidence type="ECO:0000256" key="2">
    <source>
        <dbReference type="ARBA" id="ARBA00009127"/>
    </source>
</evidence>
<evidence type="ECO:0000256" key="1">
    <source>
        <dbReference type="ARBA" id="ARBA00004613"/>
    </source>
</evidence>
<comment type="subcellular location">
    <subcellularLocation>
        <location evidence="1">Secreted</location>
    </subcellularLocation>
</comment>
<dbReference type="Proteomes" id="UP001642520">
    <property type="component" value="Unassembled WGS sequence"/>
</dbReference>
<keyword evidence="7" id="KW-1185">Reference proteome</keyword>
<evidence type="ECO:0000313" key="6">
    <source>
        <dbReference type="EMBL" id="CAL7951443.1"/>
    </source>
</evidence>
<comment type="caution">
    <text evidence="6">The sequence shown here is derived from an EMBL/GenBank/DDBJ whole genome shotgun (WGS) entry which is preliminary data.</text>
</comment>
<dbReference type="PANTHER" id="PTHR10009:SF11">
    <property type="entry name" value="RH54244P"/>
    <property type="match status" value="1"/>
</dbReference>
<sequence>MWYLLLVALFAVAKCQDFKIIHAWNYVEYNFPNDTIQDTLISNGDYIPENNMPLGMHIWDDKVFVTVPRWKSGVASNLNYFSKSDQSQSPKLTPYPDWQTNYINTPDAIINIFRVRSDACNRLWGVDTGIDDILGNGTVVRPASIIVIDLRTDKILRTYPLKESDQTPNSFFAELVVDVDPNNCENAYAYISDLSAYGLVVYSWAKNNSWRITHNFFHFDPLHGNYDISGFQFQWSDGIFGMSLSAPRSDGYKTLYFHAMSGITEFSVSTEVLQDETLEKSSDYYAFHVEGTKGPRTQGPTSLIDADTGIDYFTQVSRNGIACWDTSVGLDPDNFVLVAQDNMTLIFPNDIAIDRPTNMLYVLSDNLPQFMFSNYDLRKCNFFLTAANLDSLTAACKKQDFYRR</sequence>
<accession>A0ABP1PFY0</accession>
<keyword evidence="3" id="KW-0964">Secreted</keyword>
<comment type="similarity">
    <text evidence="2">Belongs to the major royal jelly protein family.</text>
</comment>
<feature type="chain" id="PRO_5046848037" description="Bee-milk protein" evidence="5">
    <location>
        <begin position="16"/>
        <end position="404"/>
    </location>
</feature>